<proteinExistence type="predicted"/>
<dbReference type="GO" id="GO:0016740">
    <property type="term" value="F:transferase activity"/>
    <property type="evidence" value="ECO:0007669"/>
    <property type="project" value="UniProtKB-KW"/>
</dbReference>
<dbReference type="EMBL" id="KF901064">
    <property type="protein sequence ID" value="AIF16782.1"/>
    <property type="molecule type" value="Genomic_DNA"/>
</dbReference>
<evidence type="ECO:0000313" key="2">
    <source>
        <dbReference type="EMBL" id="AIF16782.1"/>
    </source>
</evidence>
<dbReference type="Pfam" id="PF00535">
    <property type="entry name" value="Glycos_transf_2"/>
    <property type="match status" value="1"/>
</dbReference>
<evidence type="ECO:0000259" key="1">
    <source>
        <dbReference type="Pfam" id="PF00535"/>
    </source>
</evidence>
<sequence length="247" mass="28652">MNEKVVAMYRIKNEERWIKRSIESIYDFCDEIVVLDDNSTDNTKKICTQFDKVVDIHTKDESPLDESRERNFLLGMALKRKPDVLLSIDGDEIFLPNSGKIIQEELDILYSDAQVFKFQLLTLWDKQNQVRFDGAFSSFWQKRMFRLKDQPSDLTINETPYYGNLHCGSIPTNTAGMEQSVLSNAKIFHCASLDESMRVEKHEWYVSNDPGNTLTDNYQHMLDAKGRFSGTSLKFKTIPSDFAYDLN</sequence>
<dbReference type="Gene3D" id="3.90.550.10">
    <property type="entry name" value="Spore Coat Polysaccharide Biosynthesis Protein SpsA, Chain A"/>
    <property type="match status" value="1"/>
</dbReference>
<reference evidence="2" key="1">
    <citation type="journal article" date="2014" name="Genome Biol. Evol.">
        <title>Pangenome evidence for extensive interdomain horizontal transfer affecting lineage core and shell genes in uncultured planktonic thaumarchaeota and euryarchaeota.</title>
        <authorList>
            <person name="Deschamps P."/>
            <person name="Zivanovic Y."/>
            <person name="Moreira D."/>
            <person name="Rodriguez-Valera F."/>
            <person name="Lopez-Garcia P."/>
        </authorList>
    </citation>
    <scope>NUCLEOTIDE SEQUENCE</scope>
</reference>
<dbReference type="InterPro" id="IPR001173">
    <property type="entry name" value="Glyco_trans_2-like"/>
</dbReference>
<dbReference type="PANTHER" id="PTHR43630">
    <property type="entry name" value="POLY-BETA-1,6-N-ACETYL-D-GLUCOSAMINE SYNTHASE"/>
    <property type="match status" value="1"/>
</dbReference>
<protein>
    <submittedName>
        <fullName evidence="2">Glycosyl transferase</fullName>
    </submittedName>
</protein>
<dbReference type="AlphaFoldDB" id="A0A075HQW1"/>
<dbReference type="PANTHER" id="PTHR43630:SF2">
    <property type="entry name" value="GLYCOSYLTRANSFERASE"/>
    <property type="match status" value="1"/>
</dbReference>
<name>A0A075HQW1_9ARCH</name>
<keyword evidence="2" id="KW-0808">Transferase</keyword>
<organism evidence="2">
    <name type="scientific">uncultured marine thaumarchaeote KM3_74_H09</name>
    <dbReference type="NCBI Taxonomy" id="1456276"/>
    <lineage>
        <taxon>Archaea</taxon>
        <taxon>Nitrososphaerota</taxon>
        <taxon>environmental samples</taxon>
    </lineage>
</organism>
<feature type="domain" description="Glycosyltransferase 2-like" evidence="1">
    <location>
        <begin position="12"/>
        <end position="107"/>
    </location>
</feature>
<dbReference type="SUPFAM" id="SSF53448">
    <property type="entry name" value="Nucleotide-diphospho-sugar transferases"/>
    <property type="match status" value="1"/>
</dbReference>
<accession>A0A075HQW1</accession>
<dbReference type="InterPro" id="IPR029044">
    <property type="entry name" value="Nucleotide-diphossugar_trans"/>
</dbReference>